<sequence>MILVSSAHADEGGVSFWLPGQYGSLAAVAPSPGFAVSTMSYYYGGNAGRDRPLNRGGGRSFGVDTDYFAQLIVPTYTLDTAFLGARPSFSIAFAPSWNRTSAEVGLGALSARRSDELAGFGDMYPTAQLFWEQGVNNWMAYVTGDIPVGRYDPARLANLGIGHAAVGVGGSYT</sequence>
<evidence type="ECO:0000313" key="1">
    <source>
        <dbReference type="EMBL" id="API52277.1"/>
    </source>
</evidence>
<protein>
    <recommendedName>
        <fullName evidence="3">Phenol degradation protein meta</fullName>
    </recommendedName>
</protein>
<organism evidence="1 2">
    <name type="scientific">Rhizobium leguminosarum</name>
    <dbReference type="NCBI Taxonomy" id="384"/>
    <lineage>
        <taxon>Bacteria</taxon>
        <taxon>Pseudomonadati</taxon>
        <taxon>Pseudomonadota</taxon>
        <taxon>Alphaproteobacteria</taxon>
        <taxon>Hyphomicrobiales</taxon>
        <taxon>Rhizobiaceae</taxon>
        <taxon>Rhizobium/Agrobacterium group</taxon>
        <taxon>Rhizobium</taxon>
    </lineage>
</organism>
<reference evidence="1 2" key="1">
    <citation type="submission" date="2016-11" db="EMBL/GenBank/DDBJ databases">
        <title>Rhizobium leguminosarum bv. viciae strain Vaf12 isolated from Vavilovia formosa root nodules from Russia, Dagestan.</title>
        <authorList>
            <person name="Kimeklis A."/>
        </authorList>
    </citation>
    <scope>NUCLEOTIDE SEQUENCE [LARGE SCALE GENOMIC DNA]</scope>
    <source>
        <strain evidence="1 2">Vaf-108</strain>
    </source>
</reference>
<proteinExistence type="predicted"/>
<dbReference type="AlphaFoldDB" id="A0A1L3Z9I3"/>
<dbReference type="Pfam" id="PF13557">
    <property type="entry name" value="Phenol_MetA_deg"/>
    <property type="match status" value="1"/>
</dbReference>
<evidence type="ECO:0008006" key="3">
    <source>
        <dbReference type="Google" id="ProtNLM"/>
    </source>
</evidence>
<accession>A0A1L3Z9I3</accession>
<dbReference type="Proteomes" id="UP000183050">
    <property type="component" value="Chromosome"/>
</dbReference>
<dbReference type="InterPro" id="IPR025737">
    <property type="entry name" value="FApF"/>
</dbReference>
<name>A0A1L3Z9I3_RHILE</name>
<evidence type="ECO:0000313" key="2">
    <source>
        <dbReference type="Proteomes" id="UP000183050"/>
    </source>
</evidence>
<dbReference type="EMBL" id="CP018228">
    <property type="protein sequence ID" value="API52277.1"/>
    <property type="molecule type" value="Genomic_DNA"/>
</dbReference>
<gene>
    <name evidence="1" type="ORF">BMW22_12170</name>
</gene>